<protein>
    <submittedName>
        <fullName evidence="1">Tail protein X</fullName>
    </submittedName>
</protein>
<dbReference type="Proteomes" id="UP000824242">
    <property type="component" value="Unassembled WGS sequence"/>
</dbReference>
<reference evidence="1" key="1">
    <citation type="submission" date="2020-10" db="EMBL/GenBank/DDBJ databases">
        <authorList>
            <person name="Gilroy R."/>
        </authorList>
    </citation>
    <scope>NUCLEOTIDE SEQUENCE</scope>
    <source>
        <strain evidence="1">ChiSxjej1B13-7958</strain>
    </source>
</reference>
<dbReference type="AlphaFoldDB" id="A0A9D1DFI6"/>
<comment type="caution">
    <text evidence="1">The sequence shown here is derived from an EMBL/GenBank/DDBJ whole genome shotgun (WGS) entry which is preliminary data.</text>
</comment>
<evidence type="ECO:0000313" key="1">
    <source>
        <dbReference type="EMBL" id="HIR47788.1"/>
    </source>
</evidence>
<dbReference type="Gene3D" id="3.10.350.10">
    <property type="entry name" value="LysM domain"/>
    <property type="match status" value="1"/>
</dbReference>
<dbReference type="EMBL" id="DVGZ01000100">
    <property type="protein sequence ID" value="HIR47788.1"/>
    <property type="molecule type" value="Genomic_DNA"/>
</dbReference>
<reference evidence="1" key="2">
    <citation type="journal article" date="2021" name="PeerJ">
        <title>Extensive microbial diversity within the chicken gut microbiome revealed by metagenomics and culture.</title>
        <authorList>
            <person name="Gilroy R."/>
            <person name="Ravi A."/>
            <person name="Getino M."/>
            <person name="Pursley I."/>
            <person name="Horton D.L."/>
            <person name="Alikhan N.F."/>
            <person name="Baker D."/>
            <person name="Gharbi K."/>
            <person name="Hall N."/>
            <person name="Watson M."/>
            <person name="Adriaenssens E.M."/>
            <person name="Foster-Nyarko E."/>
            <person name="Jarju S."/>
            <person name="Secka A."/>
            <person name="Antonio M."/>
            <person name="Oren A."/>
            <person name="Chaudhuri R.R."/>
            <person name="La Ragione R."/>
            <person name="Hildebrand F."/>
            <person name="Pallen M.J."/>
        </authorList>
    </citation>
    <scope>NUCLEOTIDE SEQUENCE</scope>
    <source>
        <strain evidence="1">ChiSxjej1B13-7958</strain>
    </source>
</reference>
<dbReference type="InterPro" id="IPR036779">
    <property type="entry name" value="LysM_dom_sf"/>
</dbReference>
<evidence type="ECO:0000313" key="2">
    <source>
        <dbReference type="Proteomes" id="UP000824242"/>
    </source>
</evidence>
<name>A0A9D1DFI6_9FIRM</name>
<proteinExistence type="predicted"/>
<accession>A0A9D1DFI6</accession>
<gene>
    <name evidence="1" type="ORF">IAB89_09090</name>
</gene>
<sequence>MKTYTTIQGDMWDSIACREMGGVEYTSRLMEANRQYLDFYLFPAGIRLTIPDAAAEENSSLPPWKEAMG</sequence>
<dbReference type="InterPro" id="IPR008861">
    <property type="entry name" value="GpX-like"/>
</dbReference>
<organism evidence="1 2">
    <name type="scientific">Candidatus Caccousia avicola</name>
    <dbReference type="NCBI Taxonomy" id="2840721"/>
    <lineage>
        <taxon>Bacteria</taxon>
        <taxon>Bacillati</taxon>
        <taxon>Bacillota</taxon>
        <taxon>Clostridia</taxon>
        <taxon>Eubacteriales</taxon>
        <taxon>Oscillospiraceae</taxon>
        <taxon>Oscillospiraceae incertae sedis</taxon>
        <taxon>Candidatus Caccousia</taxon>
    </lineage>
</organism>
<dbReference type="Pfam" id="PF05489">
    <property type="entry name" value="Phage_tail_X"/>
    <property type="match status" value="1"/>
</dbReference>